<organism evidence="1 2">
    <name type="scientific">Arthrobacter gengyunqii</name>
    <dbReference type="NCBI Taxonomy" id="2886940"/>
    <lineage>
        <taxon>Bacteria</taxon>
        <taxon>Bacillati</taxon>
        <taxon>Actinomycetota</taxon>
        <taxon>Actinomycetes</taxon>
        <taxon>Micrococcales</taxon>
        <taxon>Micrococcaceae</taxon>
        <taxon>Arthrobacter</taxon>
    </lineage>
</organism>
<sequence length="421" mass="46756">MDTRSLKTPPQVRPLGFDRLGSKIKSPNGQLPFIKELGELSLFENPGFTLPGGPRASVNAQELMKLANQSSNAINVIRSNILDRRLIVEPDGVVFQLQMRGAWVSRAKETNVRIEEVLDAILSTEFTETRGKTDAVKLEKTGALASDKLARLTQSLDLNATGILHNRPILILQAHRKAVIDLPRFSKCPSVKLAHGTLVKITRSEGEVYLLLKDHLPHREDPLPALLSLLHASVSALEHLMSDSVTEKFPPIDPTNSLRRAQMNRLTLLRKISKDSENSVWRARLFSFYSRAQHGMVENFEDRFTHSDPQIQNIAIQIKQRITMGDSFENINNSSIINRSSNSSITINDSETLVSAIKRLKEFELPQVTQDQLDNMICEAEAGKPVSNIAQIWRTTSASLPKIAAIGTIATAIGRFLGVPV</sequence>
<accession>A0ABS8GK10</accession>
<evidence type="ECO:0000313" key="2">
    <source>
        <dbReference type="Proteomes" id="UP001139168"/>
    </source>
</evidence>
<name>A0ABS8GK10_9MICC</name>
<dbReference type="RefSeq" id="WP_227891721.1">
    <property type="nucleotide sequence ID" value="NZ_JAJFZQ010000006.1"/>
</dbReference>
<protein>
    <submittedName>
        <fullName evidence="1">Uncharacterized protein</fullName>
    </submittedName>
</protein>
<keyword evidence="2" id="KW-1185">Reference proteome</keyword>
<gene>
    <name evidence="1" type="ORF">LJ752_12785</name>
</gene>
<dbReference type="EMBL" id="JAJFZQ010000006">
    <property type="protein sequence ID" value="MCC3266914.1"/>
    <property type="molecule type" value="Genomic_DNA"/>
</dbReference>
<dbReference type="Proteomes" id="UP001139168">
    <property type="component" value="Unassembled WGS sequence"/>
</dbReference>
<proteinExistence type="predicted"/>
<comment type="caution">
    <text evidence="1">The sequence shown here is derived from an EMBL/GenBank/DDBJ whole genome shotgun (WGS) entry which is preliminary data.</text>
</comment>
<reference evidence="1" key="1">
    <citation type="submission" date="2021-10" db="EMBL/GenBank/DDBJ databases">
        <title>Novel species in genus Arthrobacter.</title>
        <authorList>
            <person name="Liu Y."/>
        </authorList>
    </citation>
    <scope>NUCLEOTIDE SEQUENCE</scope>
    <source>
        <strain evidence="1">Zg-Y786</strain>
    </source>
</reference>
<evidence type="ECO:0000313" key="1">
    <source>
        <dbReference type="EMBL" id="MCC3266914.1"/>
    </source>
</evidence>